<accession>A0A420J243</accession>
<dbReference type="EMBL" id="MCBS01018905">
    <property type="protein sequence ID" value="RKF80866.1"/>
    <property type="molecule type" value="Genomic_DNA"/>
</dbReference>
<dbReference type="InterPro" id="IPR052000">
    <property type="entry name" value="ETFRF1"/>
</dbReference>
<comment type="caution">
    <text evidence="1">The sequence shown here is derived from an EMBL/GenBank/DDBJ whole genome shotgun (WGS) entry which is preliminary data.</text>
</comment>
<evidence type="ECO:0008006" key="3">
    <source>
        <dbReference type="Google" id="ProtNLM"/>
    </source>
</evidence>
<dbReference type="PANTHER" id="PTHR21024">
    <property type="entry name" value="GROWTH HORMONE-INDUCIBLE SOLUBLE PROTEIN-RELATED"/>
    <property type="match status" value="1"/>
</dbReference>
<proteinExistence type="predicted"/>
<dbReference type="Pfam" id="PF13233">
    <property type="entry name" value="Complex1_LYR_2"/>
    <property type="match status" value="1"/>
</dbReference>
<reference evidence="1 2" key="1">
    <citation type="journal article" date="2018" name="BMC Genomics">
        <title>Comparative genome analyses reveal sequence features reflecting distinct modes of host-adaptation between dicot and monocot powdery mildew.</title>
        <authorList>
            <person name="Wu Y."/>
            <person name="Ma X."/>
            <person name="Pan Z."/>
            <person name="Kale S.D."/>
            <person name="Song Y."/>
            <person name="King H."/>
            <person name="Zhang Q."/>
            <person name="Presley C."/>
            <person name="Deng X."/>
            <person name="Wei C.I."/>
            <person name="Xiao S."/>
        </authorList>
    </citation>
    <scope>NUCLEOTIDE SEQUENCE [LARGE SCALE GENOMIC DNA]</scope>
    <source>
        <strain evidence="1">UMSG1</strain>
    </source>
</reference>
<dbReference type="AlphaFoldDB" id="A0A420J243"/>
<evidence type="ECO:0000313" key="1">
    <source>
        <dbReference type="EMBL" id="RKF80866.1"/>
    </source>
</evidence>
<organism evidence="1 2">
    <name type="scientific">Golovinomyces cichoracearum</name>
    <dbReference type="NCBI Taxonomy" id="62708"/>
    <lineage>
        <taxon>Eukaryota</taxon>
        <taxon>Fungi</taxon>
        <taxon>Dikarya</taxon>
        <taxon>Ascomycota</taxon>
        <taxon>Pezizomycotina</taxon>
        <taxon>Leotiomycetes</taxon>
        <taxon>Erysiphales</taxon>
        <taxon>Erysiphaceae</taxon>
        <taxon>Golovinomyces</taxon>
    </lineage>
</organism>
<protein>
    <recommendedName>
        <fullName evidence="3">LYR motif-containing protein 5</fullName>
    </recommendedName>
</protein>
<dbReference type="PANTHER" id="PTHR21024:SF0">
    <property type="entry name" value="ELECTRON TRANSFER FLAVOPROTEIN REGULATORY FACTOR 1"/>
    <property type="match status" value="1"/>
</dbReference>
<name>A0A420J243_9PEZI</name>
<dbReference type="GO" id="GO:0022904">
    <property type="term" value="P:respiratory electron transport chain"/>
    <property type="evidence" value="ECO:0007669"/>
    <property type="project" value="TreeGrafter"/>
</dbReference>
<gene>
    <name evidence="1" type="ORF">GcM1_189029</name>
</gene>
<dbReference type="GO" id="GO:0005739">
    <property type="term" value="C:mitochondrion"/>
    <property type="evidence" value="ECO:0007669"/>
    <property type="project" value="TreeGrafter"/>
</dbReference>
<sequence length="85" mass="9720">MSNQNLRKQVINIYKGREYPLGYSYFRRRLHDAFKKNSSLTDENAIRDGIKRAEYVFLEKVSGAEAAIQSIMNLQTSNTSDLSSA</sequence>
<evidence type="ECO:0000313" key="2">
    <source>
        <dbReference type="Proteomes" id="UP000285326"/>
    </source>
</evidence>
<dbReference type="Proteomes" id="UP000285326">
    <property type="component" value="Unassembled WGS sequence"/>
</dbReference>
<dbReference type="GO" id="GO:0090324">
    <property type="term" value="P:negative regulation of oxidative phosphorylation"/>
    <property type="evidence" value="ECO:0007669"/>
    <property type="project" value="InterPro"/>
</dbReference>